<dbReference type="InParanoid" id="A0A401GLI0"/>
<feature type="region of interest" description="Disordered" evidence="1">
    <location>
        <begin position="1"/>
        <end position="37"/>
    </location>
</feature>
<sequence length="152" mass="16245">MKRSAPSPPLAASSLKRTRGTSNNLDDRPAEGMASGDDAQIFAETILDTESGLSLSNVESSSGALNKSLHNNNAEVGSLDDMSSGDQASSIQSGIEESLAGLTIVDDPFTVKQHELLHVSTAATLLEVIFGHIEVYIKPAYRRNYDNILKEI</sequence>
<organism evidence="2 3">
    <name type="scientific">Sparassis crispa</name>
    <dbReference type="NCBI Taxonomy" id="139825"/>
    <lineage>
        <taxon>Eukaryota</taxon>
        <taxon>Fungi</taxon>
        <taxon>Dikarya</taxon>
        <taxon>Basidiomycota</taxon>
        <taxon>Agaricomycotina</taxon>
        <taxon>Agaricomycetes</taxon>
        <taxon>Polyporales</taxon>
        <taxon>Sparassidaceae</taxon>
        <taxon>Sparassis</taxon>
    </lineage>
</organism>
<gene>
    <name evidence="2" type="ORF">SCP_0500630</name>
</gene>
<evidence type="ECO:0000256" key="1">
    <source>
        <dbReference type="SAM" id="MobiDB-lite"/>
    </source>
</evidence>
<dbReference type="RefSeq" id="XP_027613933.1">
    <property type="nucleotide sequence ID" value="XM_027758132.1"/>
</dbReference>
<evidence type="ECO:0000313" key="3">
    <source>
        <dbReference type="Proteomes" id="UP000287166"/>
    </source>
</evidence>
<keyword evidence="3" id="KW-1185">Reference proteome</keyword>
<accession>A0A401GLI0</accession>
<name>A0A401GLI0_9APHY</name>
<feature type="compositionally biased region" description="Polar residues" evidence="1">
    <location>
        <begin position="64"/>
        <end position="75"/>
    </location>
</feature>
<evidence type="ECO:0000313" key="2">
    <source>
        <dbReference type="EMBL" id="GBE83020.1"/>
    </source>
</evidence>
<dbReference type="Proteomes" id="UP000287166">
    <property type="component" value="Unassembled WGS sequence"/>
</dbReference>
<feature type="region of interest" description="Disordered" evidence="1">
    <location>
        <begin position="57"/>
        <end position="92"/>
    </location>
</feature>
<reference evidence="2 3" key="1">
    <citation type="journal article" date="2018" name="Sci. Rep.">
        <title>Genome sequence of the cauliflower mushroom Sparassis crispa (Hanabiratake) and its association with beneficial usage.</title>
        <authorList>
            <person name="Kiyama R."/>
            <person name="Furutani Y."/>
            <person name="Kawaguchi K."/>
            <person name="Nakanishi T."/>
        </authorList>
    </citation>
    <scope>NUCLEOTIDE SEQUENCE [LARGE SCALE GENOMIC DNA]</scope>
</reference>
<dbReference type="AlphaFoldDB" id="A0A401GLI0"/>
<dbReference type="EMBL" id="BFAD01000005">
    <property type="protein sequence ID" value="GBE83020.1"/>
    <property type="molecule type" value="Genomic_DNA"/>
</dbReference>
<proteinExistence type="predicted"/>
<comment type="caution">
    <text evidence="2">The sequence shown here is derived from an EMBL/GenBank/DDBJ whole genome shotgun (WGS) entry which is preliminary data.</text>
</comment>
<dbReference type="GeneID" id="38779937"/>
<protein>
    <submittedName>
        <fullName evidence="2">Uncharacterized protein</fullName>
    </submittedName>
</protein>